<dbReference type="Proteomes" id="UP001589609">
    <property type="component" value="Unassembled WGS sequence"/>
</dbReference>
<reference evidence="3 4" key="1">
    <citation type="submission" date="2024-09" db="EMBL/GenBank/DDBJ databases">
        <authorList>
            <person name="Sun Q."/>
            <person name="Mori K."/>
        </authorList>
    </citation>
    <scope>NUCLEOTIDE SEQUENCE [LARGE SCALE GENOMIC DNA]</scope>
    <source>
        <strain evidence="3 4">JCM 11201</strain>
    </source>
</reference>
<protein>
    <submittedName>
        <fullName evidence="3">DUF2231 domain-containing protein</fullName>
    </submittedName>
</protein>
<evidence type="ECO:0000259" key="2">
    <source>
        <dbReference type="Pfam" id="PF09990"/>
    </source>
</evidence>
<feature type="transmembrane region" description="Helical" evidence="1">
    <location>
        <begin position="115"/>
        <end position="135"/>
    </location>
</feature>
<sequence length="159" mass="17772">MKQRGRLRFFGHPVHPVVTHFPMALLPVSLLGDLLGVWTDASFWWSFSFYNLAIGLVMSIPALITGMIDFLAIPQEGTADRVAMRHMTVIITAITMFMGSFFIRFGVEILSGWRLISSVSLSLLGLIFLLIGGWFGGQLVYRHAIGSESIFDKSESEKF</sequence>
<evidence type="ECO:0000256" key="1">
    <source>
        <dbReference type="SAM" id="Phobius"/>
    </source>
</evidence>
<name>A0ABV5WJ20_9BACI</name>
<feature type="domain" description="DUF2231" evidence="2">
    <location>
        <begin position="11"/>
        <end position="147"/>
    </location>
</feature>
<evidence type="ECO:0000313" key="3">
    <source>
        <dbReference type="EMBL" id="MFB9760621.1"/>
    </source>
</evidence>
<keyword evidence="1" id="KW-0812">Transmembrane</keyword>
<dbReference type="InterPro" id="IPR019251">
    <property type="entry name" value="DUF2231_TM"/>
</dbReference>
<keyword evidence="1" id="KW-0472">Membrane</keyword>
<feature type="transmembrane region" description="Helical" evidence="1">
    <location>
        <begin position="50"/>
        <end position="72"/>
    </location>
</feature>
<comment type="caution">
    <text evidence="3">The sequence shown here is derived from an EMBL/GenBank/DDBJ whole genome shotgun (WGS) entry which is preliminary data.</text>
</comment>
<accession>A0ABV5WJ20</accession>
<feature type="transmembrane region" description="Helical" evidence="1">
    <location>
        <begin position="84"/>
        <end position="103"/>
    </location>
</feature>
<dbReference type="RefSeq" id="WP_129726034.1">
    <property type="nucleotide sequence ID" value="NZ_JBHMAF010000157.1"/>
</dbReference>
<keyword evidence="4" id="KW-1185">Reference proteome</keyword>
<evidence type="ECO:0000313" key="4">
    <source>
        <dbReference type="Proteomes" id="UP001589609"/>
    </source>
</evidence>
<dbReference type="EMBL" id="JBHMAF010000157">
    <property type="protein sequence ID" value="MFB9760621.1"/>
    <property type="molecule type" value="Genomic_DNA"/>
</dbReference>
<organism evidence="3 4">
    <name type="scientific">Ectobacillus funiculus</name>
    <dbReference type="NCBI Taxonomy" id="137993"/>
    <lineage>
        <taxon>Bacteria</taxon>
        <taxon>Bacillati</taxon>
        <taxon>Bacillota</taxon>
        <taxon>Bacilli</taxon>
        <taxon>Bacillales</taxon>
        <taxon>Bacillaceae</taxon>
        <taxon>Ectobacillus</taxon>
    </lineage>
</organism>
<gene>
    <name evidence="3" type="ORF">ACFFMS_20130</name>
</gene>
<dbReference type="Pfam" id="PF09990">
    <property type="entry name" value="DUF2231"/>
    <property type="match status" value="1"/>
</dbReference>
<keyword evidence="1" id="KW-1133">Transmembrane helix</keyword>
<proteinExistence type="predicted"/>